<proteinExistence type="inferred from homology"/>
<accession>A0A3P7PN48</accession>
<keyword evidence="4" id="KW-0805">Transcription regulation</keyword>
<evidence type="ECO:0000256" key="5">
    <source>
        <dbReference type="ARBA" id="ARBA00023163"/>
    </source>
</evidence>
<sequence length="755" mass="84499">MDEDEESNEITPDQALEFLRVPEAVMEPGVAEAIRIYLEEGSGSSETAIEAMVTGYNAYAQAVNMMSDWLTALGDVPPEEPVQVAQPKKTKRGRRGAKTAAKKAEEEEARRKEEEKAKEPDTPKSPTKKHEAEKRLDPFYGRMEAVKSVENTLAALIAKHFSPDIADTIFEDGGVIEWLPELINHKRWRTLLYELMDQYPNCLMLNFAVKLISDAGFQTEISTVSSAAQQLDIFSRVLLTSIDAVLVEHRKGCLTAAYEKAFGELVRVVCQAEHTYVYTIALLKAVGTSQGGRILAACEQMADALRAEMEGREHETTALRTALAQTADDQVKIHQVKYNVASHFTQALLNMVSRGELNPADVTIIYDQYILPLPPPISIIRDPIFIDLLLDSLFHYQGPKTIPEHRFKYIFLLACAASVSETRSSNGRRTQSRLELDNCRQCLDDAVSLLEGMDDLLAELNDLLHAIKMPVVAAGVLYYVQTLLLSEERTGDPPGAALCLLDHISTLHPNLHAKAFDVCCQLYEKIAGENEAAESSEIITHSSHLYFLPTQVIMERQRLVVDRFVHLLSVGGAIPVLEKVWEMFRDGQIDASLVRYFAMEVLEIIAPPFSDDLVNLFLPMVSDEEIFDKAAQVIMERQRLVVDRFVHLLSVGGAIPVLEKVWEMFRDGQIDASLVRYFAMEVGFCHVHCNTYSCRRSLQVLEIIAPPFSDDLVNLFLPMVSDEEIFDKAAQERFPPAGEFIQHCQQQLPSSSAVA</sequence>
<evidence type="ECO:0000256" key="2">
    <source>
        <dbReference type="ARBA" id="ARBA00005726"/>
    </source>
</evidence>
<keyword evidence="3" id="KW-0678">Repressor</keyword>
<evidence type="ECO:0000256" key="3">
    <source>
        <dbReference type="ARBA" id="ARBA00022491"/>
    </source>
</evidence>
<reference evidence="8 9" key="1">
    <citation type="submission" date="2018-11" db="EMBL/GenBank/DDBJ databases">
        <authorList>
            <consortium name="Pathogen Informatics"/>
        </authorList>
    </citation>
    <scope>NUCLEOTIDE SEQUENCE [LARGE SCALE GENOMIC DNA]</scope>
</reference>
<keyword evidence="9" id="KW-1185">Reference proteome</keyword>
<evidence type="ECO:0000313" key="8">
    <source>
        <dbReference type="EMBL" id="VDN19706.1"/>
    </source>
</evidence>
<dbReference type="InterPro" id="IPR006942">
    <property type="entry name" value="TH1"/>
</dbReference>
<gene>
    <name evidence="8" type="ORF">CGOC_LOCUS8638</name>
</gene>
<evidence type="ECO:0000256" key="4">
    <source>
        <dbReference type="ARBA" id="ARBA00023015"/>
    </source>
</evidence>
<comment type="subcellular location">
    <subcellularLocation>
        <location evidence="1">Nucleus</location>
    </subcellularLocation>
</comment>
<evidence type="ECO:0000313" key="9">
    <source>
        <dbReference type="Proteomes" id="UP000271889"/>
    </source>
</evidence>
<keyword evidence="6" id="KW-0539">Nucleus</keyword>
<evidence type="ECO:0000256" key="6">
    <source>
        <dbReference type="ARBA" id="ARBA00023242"/>
    </source>
</evidence>
<dbReference type="PANTHER" id="PTHR12144:SF0">
    <property type="entry name" value="NEGATIVE ELONGATION FACTOR C_D"/>
    <property type="match status" value="1"/>
</dbReference>
<dbReference type="OrthoDB" id="511287at2759"/>
<dbReference type="GO" id="GO:0032021">
    <property type="term" value="C:NELF complex"/>
    <property type="evidence" value="ECO:0007669"/>
    <property type="project" value="TreeGrafter"/>
</dbReference>
<dbReference type="Pfam" id="PF04858">
    <property type="entry name" value="TH1"/>
    <property type="match status" value="2"/>
</dbReference>
<dbReference type="Proteomes" id="UP000271889">
    <property type="component" value="Unassembled WGS sequence"/>
</dbReference>
<dbReference type="EMBL" id="UYRV01104573">
    <property type="protein sequence ID" value="VDN19706.1"/>
    <property type="molecule type" value="Genomic_DNA"/>
</dbReference>
<evidence type="ECO:0000256" key="7">
    <source>
        <dbReference type="SAM" id="MobiDB-lite"/>
    </source>
</evidence>
<dbReference type="PANTHER" id="PTHR12144">
    <property type="entry name" value="NEGATIVE ELONGATION FACTOR D"/>
    <property type="match status" value="1"/>
</dbReference>
<dbReference type="Gene3D" id="1.10.150.740">
    <property type="match status" value="1"/>
</dbReference>
<organism evidence="8 9">
    <name type="scientific">Cylicostephanus goldi</name>
    <name type="common">Nematode worm</name>
    <dbReference type="NCBI Taxonomy" id="71465"/>
    <lineage>
        <taxon>Eukaryota</taxon>
        <taxon>Metazoa</taxon>
        <taxon>Ecdysozoa</taxon>
        <taxon>Nematoda</taxon>
        <taxon>Chromadorea</taxon>
        <taxon>Rhabditida</taxon>
        <taxon>Rhabditina</taxon>
        <taxon>Rhabditomorpha</taxon>
        <taxon>Strongyloidea</taxon>
        <taxon>Strongylidae</taxon>
        <taxon>Cylicostephanus</taxon>
    </lineage>
</organism>
<keyword evidence="5" id="KW-0804">Transcription</keyword>
<dbReference type="GO" id="GO:0034244">
    <property type="term" value="P:negative regulation of transcription elongation by RNA polymerase II"/>
    <property type="evidence" value="ECO:0007669"/>
    <property type="project" value="TreeGrafter"/>
</dbReference>
<dbReference type="GO" id="GO:0003723">
    <property type="term" value="F:RNA binding"/>
    <property type="evidence" value="ECO:0007669"/>
    <property type="project" value="TreeGrafter"/>
</dbReference>
<feature type="compositionally biased region" description="Basic residues" evidence="7">
    <location>
        <begin position="88"/>
        <end position="101"/>
    </location>
</feature>
<name>A0A3P7PN48_CYLGO</name>
<dbReference type="AlphaFoldDB" id="A0A3P7PN48"/>
<evidence type="ECO:0000256" key="1">
    <source>
        <dbReference type="ARBA" id="ARBA00004123"/>
    </source>
</evidence>
<comment type="similarity">
    <text evidence="2">Belongs to the NELF-D family.</text>
</comment>
<protein>
    <submittedName>
        <fullName evidence="8">Uncharacterized protein</fullName>
    </submittedName>
</protein>
<feature type="region of interest" description="Disordered" evidence="7">
    <location>
        <begin position="80"/>
        <end position="136"/>
    </location>
</feature>
<feature type="compositionally biased region" description="Basic and acidic residues" evidence="7">
    <location>
        <begin position="102"/>
        <end position="136"/>
    </location>
</feature>